<feature type="signal peptide" evidence="2">
    <location>
        <begin position="1"/>
        <end position="22"/>
    </location>
</feature>
<dbReference type="PANTHER" id="PTHR42928:SF5">
    <property type="entry name" value="BLR1237 PROTEIN"/>
    <property type="match status" value="1"/>
</dbReference>
<evidence type="ECO:0000313" key="4">
    <source>
        <dbReference type="Proteomes" id="UP000243904"/>
    </source>
</evidence>
<accession>A0A1H1UF90</accession>
<evidence type="ECO:0000256" key="2">
    <source>
        <dbReference type="SAM" id="SignalP"/>
    </source>
</evidence>
<name>A0A1H1UF90_9BRAD</name>
<keyword evidence="3" id="KW-0675">Receptor</keyword>
<dbReference type="EMBL" id="LT629750">
    <property type="protein sequence ID" value="SDS71175.1"/>
    <property type="molecule type" value="Genomic_DNA"/>
</dbReference>
<dbReference type="Proteomes" id="UP000243904">
    <property type="component" value="Chromosome I"/>
</dbReference>
<dbReference type="PANTHER" id="PTHR42928">
    <property type="entry name" value="TRICARBOXYLATE-BINDING PROTEIN"/>
    <property type="match status" value="1"/>
</dbReference>
<dbReference type="RefSeq" id="WP_167558722.1">
    <property type="nucleotide sequence ID" value="NZ_LT629750.1"/>
</dbReference>
<keyword evidence="4" id="KW-1185">Reference proteome</keyword>
<dbReference type="InterPro" id="IPR042100">
    <property type="entry name" value="Bug_dom1"/>
</dbReference>
<gene>
    <name evidence="3" type="ORF">SAMN05444158_2937</name>
</gene>
<dbReference type="InterPro" id="IPR005064">
    <property type="entry name" value="BUG"/>
</dbReference>
<dbReference type="Gene3D" id="3.40.190.10">
    <property type="entry name" value="Periplasmic binding protein-like II"/>
    <property type="match status" value="1"/>
</dbReference>
<reference evidence="4" key="1">
    <citation type="submission" date="2016-10" db="EMBL/GenBank/DDBJ databases">
        <authorList>
            <person name="Varghese N."/>
            <person name="Submissions S."/>
        </authorList>
    </citation>
    <scope>NUCLEOTIDE SEQUENCE [LARGE SCALE GENOMIC DNA]</scope>
    <source>
        <strain evidence="4">GAS369</strain>
    </source>
</reference>
<proteinExistence type="inferred from homology"/>
<organism evidence="3 4">
    <name type="scientific">Bradyrhizobium canariense</name>
    <dbReference type="NCBI Taxonomy" id="255045"/>
    <lineage>
        <taxon>Bacteria</taxon>
        <taxon>Pseudomonadati</taxon>
        <taxon>Pseudomonadota</taxon>
        <taxon>Alphaproteobacteria</taxon>
        <taxon>Hyphomicrobiales</taxon>
        <taxon>Nitrobacteraceae</taxon>
        <taxon>Bradyrhizobium</taxon>
    </lineage>
</organism>
<dbReference type="SUPFAM" id="SSF53850">
    <property type="entry name" value="Periplasmic binding protein-like II"/>
    <property type="match status" value="1"/>
</dbReference>
<sequence>MRRLFVAGLAALGVLVAGQASAEEWPTRTLTMINPFAAGGPNDVPARLFAQRMGEILGQSVIVENVGGAGGMNGAERVAKAQPDGYTFLLGTVGTQAQNQTLYKKPVYDSTKDFVSVGLFLEAPLVLVVRKDLPANSMKEFVAYAKANEAKMQFASAGTGSAIHLGCALMNSVTGLDVTHVPYRGANPAMQDLVSGRVDYLCDIVTTAKPQIDAGTVKAIAVLNDTRSSALPDVPTAMEQGFDIRAYTWNAFFLPKGTPEAIVEKLNHAMVEAMKTPAIHERLDAVGLKIVSEDRATPAYLDSFVQSEIAKWADLIKASGISVD</sequence>
<dbReference type="Pfam" id="PF03401">
    <property type="entry name" value="TctC"/>
    <property type="match status" value="1"/>
</dbReference>
<dbReference type="AlphaFoldDB" id="A0A1H1UF90"/>
<evidence type="ECO:0000256" key="1">
    <source>
        <dbReference type="ARBA" id="ARBA00006987"/>
    </source>
</evidence>
<keyword evidence="2" id="KW-0732">Signal</keyword>
<dbReference type="Gene3D" id="3.40.190.150">
    <property type="entry name" value="Bordetella uptake gene, domain 1"/>
    <property type="match status" value="1"/>
</dbReference>
<protein>
    <submittedName>
        <fullName evidence="3">Tripartite-type tricarboxylate transporter, receptor component TctC</fullName>
    </submittedName>
</protein>
<dbReference type="CDD" id="cd07012">
    <property type="entry name" value="PBP2_Bug_TTT"/>
    <property type="match status" value="1"/>
</dbReference>
<comment type="similarity">
    <text evidence="1">Belongs to the UPF0065 (bug) family.</text>
</comment>
<evidence type="ECO:0000313" key="3">
    <source>
        <dbReference type="EMBL" id="SDS71175.1"/>
    </source>
</evidence>
<dbReference type="PIRSF" id="PIRSF017082">
    <property type="entry name" value="YflP"/>
    <property type="match status" value="1"/>
</dbReference>
<feature type="chain" id="PRO_5009262182" evidence="2">
    <location>
        <begin position="23"/>
        <end position="324"/>
    </location>
</feature>